<name>A0A8J6NNJ6_9BACT</name>
<evidence type="ECO:0000313" key="2">
    <source>
        <dbReference type="Proteomes" id="UP000603434"/>
    </source>
</evidence>
<proteinExistence type="predicted"/>
<gene>
    <name evidence="1" type="ORF">H8E23_12575</name>
</gene>
<dbReference type="Proteomes" id="UP000603434">
    <property type="component" value="Unassembled WGS sequence"/>
</dbReference>
<accession>A0A8J6NNJ6</accession>
<dbReference type="InterPro" id="IPR029061">
    <property type="entry name" value="THDP-binding"/>
</dbReference>
<dbReference type="SUPFAM" id="SSF52518">
    <property type="entry name" value="Thiamin diphosphate-binding fold (THDP-binding)"/>
    <property type="match status" value="1"/>
</dbReference>
<dbReference type="PANTHER" id="PTHR42916">
    <property type="entry name" value="2-SUCCINYL-5-ENOLPYRUVYL-6-HYDROXY-3-CYCLOHEXENE-1-CARBOXYLATE SYNTHASE"/>
    <property type="match status" value="1"/>
</dbReference>
<feature type="non-terminal residue" evidence="1">
    <location>
        <position position="60"/>
    </location>
</feature>
<dbReference type="PANTHER" id="PTHR42916:SF1">
    <property type="entry name" value="PROTEIN PHYLLO, CHLOROPLASTIC"/>
    <property type="match status" value="1"/>
</dbReference>
<dbReference type="AlphaFoldDB" id="A0A8J6NNJ6"/>
<comment type="caution">
    <text evidence="1">The sequence shown here is derived from an EMBL/GenBank/DDBJ whole genome shotgun (WGS) entry which is preliminary data.</text>
</comment>
<sequence>MDPQISSSLNAIWAELIVKEMLRNKIDQFVLSPGSRCTPLTAAVAAEKKAAAIMHFDERG</sequence>
<dbReference type="Gene3D" id="3.40.50.970">
    <property type="match status" value="1"/>
</dbReference>
<evidence type="ECO:0000313" key="1">
    <source>
        <dbReference type="EMBL" id="MBC8362220.1"/>
    </source>
</evidence>
<dbReference type="EMBL" id="JACNJH010000176">
    <property type="protein sequence ID" value="MBC8362220.1"/>
    <property type="molecule type" value="Genomic_DNA"/>
</dbReference>
<reference evidence="1 2" key="1">
    <citation type="submission" date="2020-08" db="EMBL/GenBank/DDBJ databases">
        <title>Bridging the membrane lipid divide: bacteria of the FCB group superphylum have the potential to synthesize archaeal ether lipids.</title>
        <authorList>
            <person name="Villanueva L."/>
            <person name="Von Meijenfeldt F.A.B."/>
            <person name="Westbye A.B."/>
            <person name="Yadav S."/>
            <person name="Hopmans E.C."/>
            <person name="Dutilh B.E."/>
            <person name="Sinninghe Damste J.S."/>
        </authorList>
    </citation>
    <scope>NUCLEOTIDE SEQUENCE [LARGE SCALE GENOMIC DNA]</scope>
    <source>
        <strain evidence="1">NIOZ-UU30</strain>
    </source>
</reference>
<organism evidence="1 2">
    <name type="scientific">Candidatus Desulfatibia profunda</name>
    <dbReference type="NCBI Taxonomy" id="2841695"/>
    <lineage>
        <taxon>Bacteria</taxon>
        <taxon>Pseudomonadati</taxon>
        <taxon>Thermodesulfobacteriota</taxon>
        <taxon>Desulfobacteria</taxon>
        <taxon>Desulfobacterales</taxon>
        <taxon>Desulfobacterales incertae sedis</taxon>
        <taxon>Candidatus Desulfatibia</taxon>
    </lineage>
</organism>
<protein>
    <submittedName>
        <fullName evidence="1">2-succinyl-5-enolpyruvyl-6-hydroxy-3-cyclohexene-1-carboxylic-acid synthase</fullName>
    </submittedName>
</protein>